<evidence type="ECO:0000313" key="4">
    <source>
        <dbReference type="EMBL" id="KAF2964750.1"/>
    </source>
</evidence>
<evidence type="ECO:0000313" key="5">
    <source>
        <dbReference type="Proteomes" id="UP000481858"/>
    </source>
</evidence>
<dbReference type="InterPro" id="IPR016024">
    <property type="entry name" value="ARM-type_fold"/>
</dbReference>
<feature type="compositionally biased region" description="Acidic residues" evidence="2">
    <location>
        <begin position="51"/>
        <end position="62"/>
    </location>
</feature>
<dbReference type="InterPro" id="IPR039777">
    <property type="entry name" value="IFRD"/>
</dbReference>
<dbReference type="PANTHER" id="PTHR12354">
    <property type="entry name" value="INTERFERON-RELATED DEVELOPMENTAL REGULATOR"/>
    <property type="match status" value="1"/>
</dbReference>
<dbReference type="Pfam" id="PF05004">
    <property type="entry name" value="IFRD"/>
    <property type="match status" value="1"/>
</dbReference>
<evidence type="ECO:0000259" key="3">
    <source>
        <dbReference type="Pfam" id="PF05004"/>
    </source>
</evidence>
<feature type="region of interest" description="Disordered" evidence="2">
    <location>
        <begin position="434"/>
        <end position="464"/>
    </location>
</feature>
<dbReference type="InParanoid" id="A0A7C8MKC3"/>
<feature type="region of interest" description="Disordered" evidence="2">
    <location>
        <begin position="1"/>
        <end position="83"/>
    </location>
</feature>
<sequence length="464" mass="50385">MRDLRKKILLESGKTVSRKARSRPDSLGASPAGSPAPSRGASRVNSRYASEEEDLTDSEYEDSLTNSVANSDDGDEPVPSWTDRLGDRVAELLDRKRSSAKGRETCLSAYTHIIRHHYAEEQLEPQLNELVPALLKSIRSGGNADETLSAVKALTMTILSTESENFYDHVYPSLKTLCQDSDEESLKVEAIEAMSIVTMCGGGSVTAAEELLDFLLEIVESDGHSIEAGDNGPVVSAALTAWGFVASNLDDLQGQSDQALEAFTEQLDSTDVDVQVGAGSNIALIFEAAREYEAETEEASNLQYDQHKLVQRMTALVRESSKSVSKKDRKHLHASFNSVLTSLEHGKGPGYSTARRMASNPHTGGTKTDFGEEYREYGYREKIRIHNISMVIDTWSLSARVEMLRSVLGAGLAIHYIGNPVVKELLSSAQVEFVSTPGKGGRGNDRLSPPRKSRGGKAGKGAGF</sequence>
<comment type="similarity">
    <text evidence="1">Belongs to the IFRD family.</text>
</comment>
<dbReference type="PANTHER" id="PTHR12354:SF1">
    <property type="entry name" value="INTERFERON-RELATED DEVELOPMENTAL REGULATOR 1"/>
    <property type="match status" value="1"/>
</dbReference>
<dbReference type="Proteomes" id="UP000481858">
    <property type="component" value="Unassembled WGS sequence"/>
</dbReference>
<dbReference type="OrthoDB" id="18978at2759"/>
<organism evidence="4 5">
    <name type="scientific">Xylaria multiplex</name>
    <dbReference type="NCBI Taxonomy" id="323545"/>
    <lineage>
        <taxon>Eukaryota</taxon>
        <taxon>Fungi</taxon>
        <taxon>Dikarya</taxon>
        <taxon>Ascomycota</taxon>
        <taxon>Pezizomycotina</taxon>
        <taxon>Sordariomycetes</taxon>
        <taxon>Xylariomycetidae</taxon>
        <taxon>Xylariales</taxon>
        <taxon>Xylariaceae</taxon>
        <taxon>Xylaria</taxon>
    </lineage>
</organism>
<evidence type="ECO:0000256" key="2">
    <source>
        <dbReference type="SAM" id="MobiDB-lite"/>
    </source>
</evidence>
<dbReference type="AlphaFoldDB" id="A0A7C8MKC3"/>
<reference evidence="4 5" key="1">
    <citation type="submission" date="2019-12" db="EMBL/GenBank/DDBJ databases">
        <title>Draft genome sequence of the ascomycete Xylaria multiplex DSM 110363.</title>
        <authorList>
            <person name="Buettner E."/>
            <person name="Kellner H."/>
        </authorList>
    </citation>
    <scope>NUCLEOTIDE SEQUENCE [LARGE SCALE GENOMIC DNA]</scope>
    <source>
        <strain evidence="4 5">DSM 110363</strain>
    </source>
</reference>
<comment type="caution">
    <text evidence="4">The sequence shown here is derived from an EMBL/GenBank/DDBJ whole genome shotgun (WGS) entry which is preliminary data.</text>
</comment>
<name>A0A7C8MKC3_9PEZI</name>
<accession>A0A7C8MKC3</accession>
<keyword evidence="5" id="KW-1185">Reference proteome</keyword>
<feature type="region of interest" description="Disordered" evidence="2">
    <location>
        <begin position="347"/>
        <end position="369"/>
    </location>
</feature>
<dbReference type="SUPFAM" id="SSF48371">
    <property type="entry name" value="ARM repeat"/>
    <property type="match status" value="1"/>
</dbReference>
<proteinExistence type="inferred from homology"/>
<protein>
    <recommendedName>
        <fullName evidence="3">Interferon-related developmental regulator N-terminal domain-containing protein</fullName>
    </recommendedName>
</protein>
<feature type="domain" description="Interferon-related developmental regulator N-terminal" evidence="3">
    <location>
        <begin position="66"/>
        <end position="344"/>
    </location>
</feature>
<gene>
    <name evidence="4" type="ORF">GQX73_g8819</name>
</gene>
<evidence type="ECO:0000256" key="1">
    <source>
        <dbReference type="ARBA" id="ARBA00008828"/>
    </source>
</evidence>
<dbReference type="InterPro" id="IPR007701">
    <property type="entry name" value="Interferon-rel_develop_reg_N"/>
</dbReference>
<dbReference type="InterPro" id="IPR011989">
    <property type="entry name" value="ARM-like"/>
</dbReference>
<dbReference type="EMBL" id="WUBL01000138">
    <property type="protein sequence ID" value="KAF2964750.1"/>
    <property type="molecule type" value="Genomic_DNA"/>
</dbReference>
<dbReference type="Gene3D" id="1.25.10.10">
    <property type="entry name" value="Leucine-rich Repeat Variant"/>
    <property type="match status" value="1"/>
</dbReference>